<feature type="transmembrane region" description="Helical" evidence="7">
    <location>
        <begin position="162"/>
        <end position="183"/>
    </location>
</feature>
<dbReference type="EMBL" id="PVLR01000043">
    <property type="protein sequence ID" value="PRD67913.1"/>
    <property type="molecule type" value="Genomic_DNA"/>
</dbReference>
<organism evidence="8 9">
    <name type="scientific">Malikia spinosa</name>
    <dbReference type="NCBI Taxonomy" id="86180"/>
    <lineage>
        <taxon>Bacteria</taxon>
        <taxon>Pseudomonadati</taxon>
        <taxon>Pseudomonadota</taxon>
        <taxon>Betaproteobacteria</taxon>
        <taxon>Burkholderiales</taxon>
        <taxon>Comamonadaceae</taxon>
        <taxon>Malikia</taxon>
    </lineage>
</organism>
<evidence type="ECO:0000256" key="4">
    <source>
        <dbReference type="ARBA" id="ARBA00022692"/>
    </source>
</evidence>
<gene>
    <name evidence="8" type="ORF">C6P61_14025</name>
</gene>
<evidence type="ECO:0000256" key="5">
    <source>
        <dbReference type="ARBA" id="ARBA00022989"/>
    </source>
</evidence>
<feature type="transmembrane region" description="Helical" evidence="7">
    <location>
        <begin position="282"/>
        <end position="302"/>
    </location>
</feature>
<feature type="transmembrane region" description="Helical" evidence="7">
    <location>
        <begin position="12"/>
        <end position="37"/>
    </location>
</feature>
<dbReference type="PANTHER" id="PTHR42925">
    <property type="entry name" value="MULTIDRUG AND TOXIN EFFLUX PROTEIN MATE FAMILY"/>
    <property type="match status" value="1"/>
</dbReference>
<dbReference type="InterPro" id="IPR048279">
    <property type="entry name" value="MdtK-like"/>
</dbReference>
<feature type="transmembrane region" description="Helical" evidence="7">
    <location>
        <begin position="249"/>
        <end position="270"/>
    </location>
</feature>
<dbReference type="InterPro" id="IPR047135">
    <property type="entry name" value="YsiQ"/>
</dbReference>
<sequence length="455" mass="49289">MHQTPTPARPSLNKVAVPIVGEFILGMSVALAGLYLASHSSDAAAGSFGLVQQVLETLFVVFRVLAIGLGVVVTQRLGSGDLEQANRIARMALGASSWAGVLVALWLLLGGNLTLDMLNAPDELWPMATLYMLLLAPSMVLEACNLSMAAVLRAHLHARESLLIMVAMHGSHLLLAVPLMRGWGDWDGLGLNGYALAWFISRSLGLALHLWMWRSRMQIRPLARDWWQVPRDLLGPVLRIGLPGAASEMVYRIGFMISLSAVARLGVAALATHSYVLQTLKYVLIISMAIGWACEIMVGRLVGSGSLRAADAMVRKGVRNGMLASGCIALLAALAAPWLMRIFTRDPVIIAAAQTLLWLSVLLEIGRVLNLVVPGALRASGDIHFPLLSGIPSQLLVLGLGSYLLGRSFGLPGIWLAYVADECLRGGLMWWRWRGHGWLPYARNTLRALRQGNRS</sequence>
<feature type="transmembrane region" description="Helical" evidence="7">
    <location>
        <begin position="57"/>
        <end position="77"/>
    </location>
</feature>
<evidence type="ECO:0000256" key="7">
    <source>
        <dbReference type="SAM" id="Phobius"/>
    </source>
</evidence>
<dbReference type="GO" id="GO:0015297">
    <property type="term" value="F:antiporter activity"/>
    <property type="evidence" value="ECO:0007669"/>
    <property type="project" value="InterPro"/>
</dbReference>
<name>A0A2S9KBS2_9BURK</name>
<feature type="transmembrane region" description="Helical" evidence="7">
    <location>
        <begin position="323"/>
        <end position="343"/>
    </location>
</feature>
<evidence type="ECO:0000256" key="1">
    <source>
        <dbReference type="ARBA" id="ARBA00004429"/>
    </source>
</evidence>
<keyword evidence="9" id="KW-1185">Reference proteome</keyword>
<dbReference type="PIRSF" id="PIRSF006603">
    <property type="entry name" value="DinF"/>
    <property type="match status" value="1"/>
</dbReference>
<evidence type="ECO:0000313" key="9">
    <source>
        <dbReference type="Proteomes" id="UP000238326"/>
    </source>
</evidence>
<feature type="transmembrane region" description="Helical" evidence="7">
    <location>
        <begin position="349"/>
        <end position="373"/>
    </location>
</feature>
<evidence type="ECO:0000313" key="8">
    <source>
        <dbReference type="EMBL" id="PRD67913.1"/>
    </source>
</evidence>
<dbReference type="AlphaFoldDB" id="A0A2S9KBS2"/>
<dbReference type="InterPro" id="IPR002528">
    <property type="entry name" value="MATE_fam"/>
</dbReference>
<dbReference type="Pfam" id="PF01554">
    <property type="entry name" value="MatE"/>
    <property type="match status" value="2"/>
</dbReference>
<dbReference type="RefSeq" id="WP_105730554.1">
    <property type="nucleotide sequence ID" value="NZ_PVLR01000043.1"/>
</dbReference>
<keyword evidence="6 7" id="KW-0472">Membrane</keyword>
<evidence type="ECO:0000256" key="3">
    <source>
        <dbReference type="ARBA" id="ARBA00022475"/>
    </source>
</evidence>
<reference evidence="8 9" key="1">
    <citation type="submission" date="2018-03" db="EMBL/GenBank/DDBJ databases">
        <title>Comparative genomics illustrates the genes involved in a hyperalkaliphilic mechanisms of Serpentinomonas isolated from highly-alkaline calcium-rich serpentinized springs.</title>
        <authorList>
            <person name="Suzuki S."/>
            <person name="Ishii S."/>
            <person name="Walworth N."/>
            <person name="Bird L."/>
            <person name="Kuenen J.G."/>
            <person name="Nealson K.H."/>
        </authorList>
    </citation>
    <scope>NUCLEOTIDE SEQUENCE [LARGE SCALE GENOMIC DNA]</scope>
    <source>
        <strain evidence="8 9">83</strain>
    </source>
</reference>
<accession>A0A2S9KBS2</accession>
<comment type="subcellular location">
    <subcellularLocation>
        <location evidence="1">Cell inner membrane</location>
        <topology evidence="1">Multi-pass membrane protein</topology>
    </subcellularLocation>
</comment>
<keyword evidence="3" id="KW-1003">Cell membrane</keyword>
<comment type="caution">
    <text evidence="8">The sequence shown here is derived from an EMBL/GenBank/DDBJ whole genome shotgun (WGS) entry which is preliminary data.</text>
</comment>
<dbReference type="GO" id="GO:0042910">
    <property type="term" value="F:xenobiotic transmembrane transporter activity"/>
    <property type="evidence" value="ECO:0007669"/>
    <property type="project" value="InterPro"/>
</dbReference>
<evidence type="ECO:0000256" key="2">
    <source>
        <dbReference type="ARBA" id="ARBA00022448"/>
    </source>
</evidence>
<proteinExistence type="predicted"/>
<dbReference type="CDD" id="cd13134">
    <property type="entry name" value="MATE_like_8"/>
    <property type="match status" value="1"/>
</dbReference>
<keyword evidence="2" id="KW-0813">Transport</keyword>
<protein>
    <submittedName>
        <fullName evidence="8">MATE family efflux transporter</fullName>
    </submittedName>
</protein>
<dbReference type="GO" id="GO:0005886">
    <property type="term" value="C:plasma membrane"/>
    <property type="evidence" value="ECO:0007669"/>
    <property type="project" value="UniProtKB-SubCell"/>
</dbReference>
<feature type="transmembrane region" description="Helical" evidence="7">
    <location>
        <begin position="89"/>
        <end position="109"/>
    </location>
</feature>
<keyword evidence="5 7" id="KW-1133">Transmembrane helix</keyword>
<feature type="transmembrane region" description="Helical" evidence="7">
    <location>
        <begin position="385"/>
        <end position="405"/>
    </location>
</feature>
<feature type="transmembrane region" description="Helical" evidence="7">
    <location>
        <begin position="195"/>
        <end position="213"/>
    </location>
</feature>
<evidence type="ECO:0000256" key="6">
    <source>
        <dbReference type="ARBA" id="ARBA00023136"/>
    </source>
</evidence>
<dbReference type="OrthoDB" id="9806302at2"/>
<keyword evidence="4 7" id="KW-0812">Transmembrane</keyword>
<dbReference type="PANTHER" id="PTHR42925:SF1">
    <property type="entry name" value="VIRULENCE FACTOR MVIN"/>
    <property type="match status" value="1"/>
</dbReference>
<dbReference type="Proteomes" id="UP000238326">
    <property type="component" value="Unassembled WGS sequence"/>
</dbReference>
<feature type="transmembrane region" description="Helical" evidence="7">
    <location>
        <begin position="129"/>
        <end position="150"/>
    </location>
</feature>